<dbReference type="Proteomes" id="UP000011777">
    <property type="component" value="Unassembled WGS sequence"/>
</dbReference>
<dbReference type="OrthoDB" id="2015447at2759"/>
<keyword evidence="5" id="KW-0560">Oxidoreductase</keyword>
<protein>
    <recommendedName>
        <fullName evidence="8">FAD dependent oxidoreductase domain-containing protein</fullName>
    </recommendedName>
</protein>
<evidence type="ECO:0000256" key="2">
    <source>
        <dbReference type="ARBA" id="ARBA00006730"/>
    </source>
</evidence>
<dbReference type="GO" id="GO:0007034">
    <property type="term" value="P:vacuolar transport"/>
    <property type="evidence" value="ECO:0007669"/>
    <property type="project" value="InterPro"/>
</dbReference>
<evidence type="ECO:0000256" key="1">
    <source>
        <dbReference type="ARBA" id="ARBA00001974"/>
    </source>
</evidence>
<comment type="caution">
    <text evidence="9">The sequence shown here is derived from an EMBL/GenBank/DDBJ whole genome shotgun (WGS) entry which is preliminary data.</text>
</comment>
<dbReference type="eggNOG" id="KOG3230">
    <property type="taxonomic scope" value="Eukaryota"/>
</dbReference>
<evidence type="ECO:0000256" key="6">
    <source>
        <dbReference type="SAM" id="Coils"/>
    </source>
</evidence>
<comment type="similarity">
    <text evidence="2">Belongs to the DAMOX/DASOX family.</text>
</comment>
<dbReference type="SUPFAM" id="SSF51971">
    <property type="entry name" value="Nucleotide-binding domain"/>
    <property type="match status" value="1"/>
</dbReference>
<accession>M3HGA8</accession>
<dbReference type="SUPFAM" id="SSF54373">
    <property type="entry name" value="FAD-linked reductases, C-terminal domain"/>
    <property type="match status" value="1"/>
</dbReference>
<dbReference type="Pfam" id="PF01266">
    <property type="entry name" value="DAO"/>
    <property type="match status" value="1"/>
</dbReference>
<keyword evidence="4" id="KW-0274">FAD</keyword>
<dbReference type="PANTHER" id="PTHR11530">
    <property type="entry name" value="D-AMINO ACID OXIDASE"/>
    <property type="match status" value="1"/>
</dbReference>
<feature type="compositionally biased region" description="Basic and acidic residues" evidence="7">
    <location>
        <begin position="562"/>
        <end position="571"/>
    </location>
</feature>
<dbReference type="InterPro" id="IPR006076">
    <property type="entry name" value="FAD-dep_OxRdtase"/>
</dbReference>
<dbReference type="Gene3D" id="3.30.9.10">
    <property type="entry name" value="D-Amino Acid Oxidase, subunit A, domain 2"/>
    <property type="match status" value="1"/>
</dbReference>
<feature type="region of interest" description="Disordered" evidence="7">
    <location>
        <begin position="551"/>
        <end position="571"/>
    </location>
</feature>
<evidence type="ECO:0000256" key="7">
    <source>
        <dbReference type="SAM" id="MobiDB-lite"/>
    </source>
</evidence>
<gene>
    <name evidence="9" type="ORF">G210_3459</name>
</gene>
<evidence type="ECO:0000256" key="3">
    <source>
        <dbReference type="ARBA" id="ARBA00022630"/>
    </source>
</evidence>
<dbReference type="Gene3D" id="6.10.140.1230">
    <property type="match status" value="1"/>
</dbReference>
<reference evidence="9 10" key="1">
    <citation type="submission" date="2013-02" db="EMBL/GenBank/DDBJ databases">
        <title>Genome sequence of Candida maltosa Xu316, a potential industrial strain for xylitol and ethanol production.</title>
        <authorList>
            <person name="Yu J."/>
            <person name="Wang Q."/>
            <person name="Geng X."/>
            <person name="Bao W."/>
            <person name="He P."/>
            <person name="Cai J."/>
        </authorList>
    </citation>
    <scope>NUCLEOTIDE SEQUENCE [LARGE SCALE GENOMIC DNA]</scope>
    <source>
        <strain evidence="10">Xu316</strain>
    </source>
</reference>
<keyword evidence="6" id="KW-0175">Coiled coil</keyword>
<dbReference type="GO" id="GO:0071949">
    <property type="term" value="F:FAD binding"/>
    <property type="evidence" value="ECO:0007669"/>
    <property type="project" value="InterPro"/>
</dbReference>
<comment type="cofactor">
    <cofactor evidence="1">
        <name>FAD</name>
        <dbReference type="ChEBI" id="CHEBI:57692"/>
    </cofactor>
</comment>
<proteinExistence type="inferred from homology"/>
<dbReference type="GO" id="GO:0005737">
    <property type="term" value="C:cytoplasm"/>
    <property type="evidence" value="ECO:0007669"/>
    <property type="project" value="TreeGrafter"/>
</dbReference>
<dbReference type="PANTHER" id="PTHR11530:SF11">
    <property type="entry name" value="D-ASPARTATE OXIDASE"/>
    <property type="match status" value="1"/>
</dbReference>
<feature type="domain" description="FAD dependent oxidoreductase" evidence="8">
    <location>
        <begin position="4"/>
        <end position="331"/>
    </location>
</feature>
<evidence type="ECO:0000259" key="8">
    <source>
        <dbReference type="Pfam" id="PF01266"/>
    </source>
</evidence>
<dbReference type="GO" id="GO:0019478">
    <property type="term" value="P:D-amino acid catabolic process"/>
    <property type="evidence" value="ECO:0007669"/>
    <property type="project" value="TreeGrafter"/>
</dbReference>
<dbReference type="Gene3D" id="3.40.50.720">
    <property type="entry name" value="NAD(P)-binding Rossmann-like Domain"/>
    <property type="match status" value="1"/>
</dbReference>
<evidence type="ECO:0000313" key="9">
    <source>
        <dbReference type="EMBL" id="EMG46297.1"/>
    </source>
</evidence>
<dbReference type="STRING" id="1245528.M3HGA8"/>
<sequence length="571" mass="64059">MTKYVIVGSGVVGLYTAFSLLEKGVSGKEVTIIAEYLPGDESIKFTSPYAGGNFSCITGDDPDTLEYDKYTYLNLPKVQKAIGGKTKGLDRYPSAEYWETKPSQVKIESYQGYLDDLKILKKDLPEGSEFGISFLAWNFNCPKFLANLQVYLEKQGITFIRKKLTHIVQAYFSESTKVVFNCTGNGSKFLGGVEDKNVYPGRGQVVVIRAPHIMENVLSWGDREPTYIIKRPYSGDQLILGGYYQKDNWSGSVLKEETEDILRRTTTLYPKILKENPYGDKIEDLQILRVAAGLRPCRHGGARIEKEIIEPGKILIHNYGASGYGYQAGYSGGNCYHTIYIVMSQLFEWAFGKKLTPQERLRKNQRALEKTQRELSREVTKLQQQEKKLISDIKKSAKQGQISSAKIQAKDLIRTKSYISKFQSMKAQLQAISLRIQSVRSNQQMAMSMRDATRVLGGMNRSMNLPQLSRIAQEFAKESDMMDQKQEFMDDAIDDAMMDEDELGEEEQIDEILGKVLDEIGVDLNTTLKDTPSGFNVTEEAAPKVAEAIGAHGGGAADEDDLQARLDSLKK</sequence>
<feature type="coiled-coil region" evidence="6">
    <location>
        <begin position="358"/>
        <end position="392"/>
    </location>
</feature>
<evidence type="ECO:0000256" key="5">
    <source>
        <dbReference type="ARBA" id="ARBA00023002"/>
    </source>
</evidence>
<dbReference type="Pfam" id="PF03357">
    <property type="entry name" value="Snf7"/>
    <property type="match status" value="1"/>
</dbReference>
<organism evidence="9 10">
    <name type="scientific">Candida maltosa (strain Xu316)</name>
    <name type="common">Yeast</name>
    <dbReference type="NCBI Taxonomy" id="1245528"/>
    <lineage>
        <taxon>Eukaryota</taxon>
        <taxon>Fungi</taxon>
        <taxon>Dikarya</taxon>
        <taxon>Ascomycota</taxon>
        <taxon>Saccharomycotina</taxon>
        <taxon>Pichiomycetes</taxon>
        <taxon>Debaryomycetaceae</taxon>
        <taxon>Candida/Lodderomyces clade</taxon>
        <taxon>Candida</taxon>
    </lineage>
</organism>
<name>M3HGA8_CANMX</name>
<keyword evidence="3" id="KW-0285">Flavoprotein</keyword>
<dbReference type="InterPro" id="IPR023209">
    <property type="entry name" value="DAO"/>
</dbReference>
<evidence type="ECO:0000313" key="10">
    <source>
        <dbReference type="Proteomes" id="UP000011777"/>
    </source>
</evidence>
<dbReference type="EMBL" id="AOGT01002054">
    <property type="protein sequence ID" value="EMG46297.1"/>
    <property type="molecule type" value="Genomic_DNA"/>
</dbReference>
<dbReference type="HOGENOM" id="CLU_477329_0_0_1"/>
<dbReference type="InterPro" id="IPR005024">
    <property type="entry name" value="Snf7_fam"/>
</dbReference>
<dbReference type="AlphaFoldDB" id="M3HGA8"/>
<evidence type="ECO:0000256" key="4">
    <source>
        <dbReference type="ARBA" id="ARBA00022827"/>
    </source>
</evidence>
<dbReference type="GO" id="GO:0003884">
    <property type="term" value="F:D-amino-acid oxidase activity"/>
    <property type="evidence" value="ECO:0007669"/>
    <property type="project" value="InterPro"/>
</dbReference>
<keyword evidence="10" id="KW-1185">Reference proteome</keyword>
<dbReference type="eggNOG" id="KOG3923">
    <property type="taxonomic scope" value="Eukaryota"/>
</dbReference>